<organism evidence="2 3">
    <name type="scientific">Micromonospora sonchi</name>
    <dbReference type="NCBI Taxonomy" id="1763543"/>
    <lineage>
        <taxon>Bacteria</taxon>
        <taxon>Bacillati</taxon>
        <taxon>Actinomycetota</taxon>
        <taxon>Actinomycetes</taxon>
        <taxon>Micromonosporales</taxon>
        <taxon>Micromonosporaceae</taxon>
        <taxon>Micromonospora</taxon>
    </lineage>
</organism>
<protein>
    <submittedName>
        <fullName evidence="2">Uncharacterized protein</fullName>
    </submittedName>
</protein>
<evidence type="ECO:0000256" key="1">
    <source>
        <dbReference type="SAM" id="Phobius"/>
    </source>
</evidence>
<proteinExistence type="predicted"/>
<accession>A0A917TF47</accession>
<evidence type="ECO:0000313" key="2">
    <source>
        <dbReference type="EMBL" id="GGM21254.1"/>
    </source>
</evidence>
<dbReference type="RefSeq" id="WP_189040326.1">
    <property type="nucleotide sequence ID" value="NZ_BMNB01000001.1"/>
</dbReference>
<name>A0A917TF47_9ACTN</name>
<dbReference type="AlphaFoldDB" id="A0A917TF47"/>
<gene>
    <name evidence="2" type="ORF">GCM10011608_02390</name>
</gene>
<keyword evidence="1" id="KW-0812">Transmembrane</keyword>
<dbReference type="EMBL" id="BMNB01000001">
    <property type="protein sequence ID" value="GGM21254.1"/>
    <property type="molecule type" value="Genomic_DNA"/>
</dbReference>
<keyword evidence="3" id="KW-1185">Reference proteome</keyword>
<evidence type="ECO:0000313" key="3">
    <source>
        <dbReference type="Proteomes" id="UP000608890"/>
    </source>
</evidence>
<dbReference type="Proteomes" id="UP000608890">
    <property type="component" value="Unassembled WGS sequence"/>
</dbReference>
<reference evidence="2" key="1">
    <citation type="journal article" date="2014" name="Int. J. Syst. Evol. Microbiol.">
        <title>Complete genome sequence of Corynebacterium casei LMG S-19264T (=DSM 44701T), isolated from a smear-ripened cheese.</title>
        <authorList>
            <consortium name="US DOE Joint Genome Institute (JGI-PGF)"/>
            <person name="Walter F."/>
            <person name="Albersmeier A."/>
            <person name="Kalinowski J."/>
            <person name="Ruckert C."/>
        </authorList>
    </citation>
    <scope>NUCLEOTIDE SEQUENCE</scope>
    <source>
        <strain evidence="2">CGMCC 4.7312</strain>
    </source>
</reference>
<comment type="caution">
    <text evidence="2">The sequence shown here is derived from an EMBL/GenBank/DDBJ whole genome shotgun (WGS) entry which is preliminary data.</text>
</comment>
<feature type="transmembrane region" description="Helical" evidence="1">
    <location>
        <begin position="12"/>
        <end position="34"/>
    </location>
</feature>
<keyword evidence="1" id="KW-1133">Transmembrane helix</keyword>
<reference evidence="2" key="2">
    <citation type="submission" date="2020-09" db="EMBL/GenBank/DDBJ databases">
        <authorList>
            <person name="Sun Q."/>
            <person name="Zhou Y."/>
        </authorList>
    </citation>
    <scope>NUCLEOTIDE SEQUENCE</scope>
    <source>
        <strain evidence="2">CGMCC 4.7312</strain>
    </source>
</reference>
<keyword evidence="1" id="KW-0472">Membrane</keyword>
<sequence>MGPKQRLTPHSEANWGVLAALLVAVALHLLARLYDALTSPGAAAHGTGWDTRLVAYPLWVAGTVAVVVAASLCVRLIRRVAEDRQASADARGGTTPECGQPP</sequence>
<feature type="transmembrane region" description="Helical" evidence="1">
    <location>
        <begin position="54"/>
        <end position="77"/>
    </location>
</feature>